<reference evidence="1 2" key="1">
    <citation type="submission" date="2013-11" db="EMBL/GenBank/DDBJ databases">
        <title>Opisthorchis viverrini - life in the bile duct.</title>
        <authorList>
            <person name="Young N.D."/>
            <person name="Nagarajan N."/>
            <person name="Lin S.J."/>
            <person name="Korhonen P.K."/>
            <person name="Jex A.R."/>
            <person name="Hall R.S."/>
            <person name="Safavi-Hemami H."/>
            <person name="Kaewkong W."/>
            <person name="Bertrand D."/>
            <person name="Gao S."/>
            <person name="Seet Q."/>
            <person name="Wongkham S."/>
            <person name="Teh B.T."/>
            <person name="Wongkham C."/>
            <person name="Intapan P.M."/>
            <person name="Maleewong W."/>
            <person name="Yang X."/>
            <person name="Hu M."/>
            <person name="Wang Z."/>
            <person name="Hofmann A."/>
            <person name="Sternberg P.W."/>
            <person name="Tan P."/>
            <person name="Wang J."/>
            <person name="Gasser R.B."/>
        </authorList>
    </citation>
    <scope>NUCLEOTIDE SEQUENCE [LARGE SCALE GENOMIC DNA]</scope>
</reference>
<gene>
    <name evidence="1" type="ORF">T265_00958</name>
</gene>
<name>A0A075AB63_OPIVI</name>
<dbReference type="GeneID" id="20315146"/>
<evidence type="ECO:0000313" key="2">
    <source>
        <dbReference type="Proteomes" id="UP000054324"/>
    </source>
</evidence>
<keyword evidence="2" id="KW-1185">Reference proteome</keyword>
<dbReference type="CTD" id="20315146"/>
<protein>
    <submittedName>
        <fullName evidence="1">Uncharacterized protein</fullName>
    </submittedName>
</protein>
<dbReference type="AlphaFoldDB" id="A0A075AB63"/>
<proteinExistence type="predicted"/>
<dbReference type="RefSeq" id="XP_009163137.1">
    <property type="nucleotide sequence ID" value="XM_009164873.1"/>
</dbReference>
<accession>A0A075AB63</accession>
<evidence type="ECO:0000313" key="1">
    <source>
        <dbReference type="EMBL" id="KER33055.1"/>
    </source>
</evidence>
<organism evidence="1 2">
    <name type="scientific">Opisthorchis viverrini</name>
    <name type="common">Southeast Asian liver fluke</name>
    <dbReference type="NCBI Taxonomy" id="6198"/>
    <lineage>
        <taxon>Eukaryota</taxon>
        <taxon>Metazoa</taxon>
        <taxon>Spiralia</taxon>
        <taxon>Lophotrochozoa</taxon>
        <taxon>Platyhelminthes</taxon>
        <taxon>Trematoda</taxon>
        <taxon>Digenea</taxon>
        <taxon>Opisthorchiida</taxon>
        <taxon>Opisthorchiata</taxon>
        <taxon>Opisthorchiidae</taxon>
        <taxon>Opisthorchis</taxon>
    </lineage>
</organism>
<sequence length="155" mass="17435">MECHENEKLLGSAPALYRNLKKRVMRGAPAMVSQGNLRQGPMEAVNADHFKNHILVDTYLNLNSTGTDVFLFHLFVGTKILVSRREVMPTGSDENTRSWQFSCAKSSARALNCHAALGMGWAHVEIMKCRVVWIATSMQHLELAYDVQEKSKEKS</sequence>
<dbReference type="EMBL" id="KL596628">
    <property type="protein sequence ID" value="KER33055.1"/>
    <property type="molecule type" value="Genomic_DNA"/>
</dbReference>
<dbReference type="Proteomes" id="UP000054324">
    <property type="component" value="Unassembled WGS sequence"/>
</dbReference>
<dbReference type="KEGG" id="ovi:T265_00958"/>